<dbReference type="PRINTS" id="PR00038">
    <property type="entry name" value="HTHLUXR"/>
</dbReference>
<dbReference type="Proteomes" id="UP001172687">
    <property type="component" value="Unassembled WGS sequence"/>
</dbReference>
<dbReference type="InterPro" id="IPR000792">
    <property type="entry name" value="Tscrpt_reg_LuxR_C"/>
</dbReference>
<sequence length="353" mass="37167">MGATGCALLITDRERNVITSRSAGADPAAVMAYNDHYGELDIVVAALQSMPAGRALPFKLLATPEQFAGSEFYNDWSLPNDYGDGLGSVLIRGRDSMAWLAVAAKTAADPFGSPERIALVQALVGHLQQAIRTQVRLTDLDRRNADLIAALDSLSDGVAIVGGDGRLVHMNPAAAAMVAAADGLGVRSGHLVATGERADSTLGRMVYQASVGGPADVAAGGCLAIPRPSGRRPYVARVIPLGTGVSTDVAAQSALLVIADPEREPEPEADTLRRLYGLTKTEAEVARRVLGGSGLRPIADEMSLSLPTIRSHLQHVFLKTGTHRQAELVRLLIGGLAATRRPEERRGRHRAGS</sequence>
<dbReference type="InterPro" id="IPR035965">
    <property type="entry name" value="PAS-like_dom_sf"/>
</dbReference>
<protein>
    <submittedName>
        <fullName evidence="2">Helix-turn-helix transcriptional regulator</fullName>
    </submittedName>
</protein>
<dbReference type="RefSeq" id="WP_301161840.1">
    <property type="nucleotide sequence ID" value="NZ_JAUHTC010000092.1"/>
</dbReference>
<reference evidence="2" key="1">
    <citation type="submission" date="2023-07" db="EMBL/GenBank/DDBJ databases">
        <title>Degradation of tert-butanol by M. austroafricanum TBA100.</title>
        <authorList>
            <person name="Helbich S."/>
            <person name="Vainshtein Y."/>
        </authorList>
    </citation>
    <scope>NUCLEOTIDE SEQUENCE</scope>
    <source>
        <strain evidence="2">TBA100</strain>
    </source>
</reference>
<gene>
    <name evidence="2" type="ORF">QYF68_27965</name>
</gene>
<comment type="caution">
    <text evidence="2">The sequence shown here is derived from an EMBL/GenBank/DDBJ whole genome shotgun (WGS) entry which is preliminary data.</text>
</comment>
<dbReference type="Pfam" id="PF00196">
    <property type="entry name" value="GerE"/>
    <property type="match status" value="1"/>
</dbReference>
<dbReference type="SMART" id="SM00421">
    <property type="entry name" value="HTH_LUXR"/>
    <property type="match status" value="1"/>
</dbReference>
<accession>A0ABT8HMU4</accession>
<evidence type="ECO:0000259" key="1">
    <source>
        <dbReference type="SMART" id="SM00421"/>
    </source>
</evidence>
<dbReference type="SUPFAM" id="SSF46894">
    <property type="entry name" value="C-terminal effector domain of the bipartite response regulators"/>
    <property type="match status" value="1"/>
</dbReference>
<evidence type="ECO:0000313" key="2">
    <source>
        <dbReference type="EMBL" id="MDN4521627.1"/>
    </source>
</evidence>
<keyword evidence="3" id="KW-1185">Reference proteome</keyword>
<dbReference type="Gene3D" id="1.10.10.10">
    <property type="entry name" value="Winged helix-like DNA-binding domain superfamily/Winged helix DNA-binding domain"/>
    <property type="match status" value="1"/>
</dbReference>
<evidence type="ECO:0000313" key="3">
    <source>
        <dbReference type="Proteomes" id="UP001172687"/>
    </source>
</evidence>
<dbReference type="SUPFAM" id="SSF55785">
    <property type="entry name" value="PYP-like sensor domain (PAS domain)"/>
    <property type="match status" value="1"/>
</dbReference>
<proteinExistence type="predicted"/>
<organism evidence="2 3">
    <name type="scientific">Mycolicibacterium austroafricanum</name>
    <name type="common">Mycobacterium austroafricanum</name>
    <dbReference type="NCBI Taxonomy" id="39687"/>
    <lineage>
        <taxon>Bacteria</taxon>
        <taxon>Bacillati</taxon>
        <taxon>Actinomycetota</taxon>
        <taxon>Actinomycetes</taxon>
        <taxon>Mycobacteriales</taxon>
        <taxon>Mycobacteriaceae</taxon>
        <taxon>Mycolicibacterium</taxon>
    </lineage>
</organism>
<dbReference type="InterPro" id="IPR036388">
    <property type="entry name" value="WH-like_DNA-bd_sf"/>
</dbReference>
<dbReference type="EMBL" id="JAUHTC010000092">
    <property type="protein sequence ID" value="MDN4521627.1"/>
    <property type="molecule type" value="Genomic_DNA"/>
</dbReference>
<feature type="domain" description="HTH luxR-type" evidence="1">
    <location>
        <begin position="275"/>
        <end position="332"/>
    </location>
</feature>
<dbReference type="InterPro" id="IPR016032">
    <property type="entry name" value="Sig_transdc_resp-reg_C-effctor"/>
</dbReference>
<name>A0ABT8HMU4_MYCAO</name>